<dbReference type="InterPro" id="IPR012551">
    <property type="entry name" value="DUF1707_SHOCT-like"/>
</dbReference>
<sequence>MDDKIPARLRASDSDRERVAETIQSAGSDGRLTLEEVEDRLSTVYATRYTDELGALTADLPQPERPRPGRPGWPLTRAALREHPALRVHLGVVAVLVTLLIVRWAVGGAGFFWPVMPAFWLFVSLLAHARIRAFRARPGSPVPY</sequence>
<dbReference type="RefSeq" id="WP_098511477.1">
    <property type="nucleotide sequence ID" value="NZ_JBIAKZ010000011.1"/>
</dbReference>
<evidence type="ECO:0000259" key="3">
    <source>
        <dbReference type="Pfam" id="PF08044"/>
    </source>
</evidence>
<evidence type="ECO:0000256" key="1">
    <source>
        <dbReference type="SAM" id="MobiDB-lite"/>
    </source>
</evidence>
<keyword evidence="5" id="KW-1185">Reference proteome</keyword>
<feature type="region of interest" description="Disordered" evidence="1">
    <location>
        <begin position="1"/>
        <end position="23"/>
    </location>
</feature>
<feature type="domain" description="DUF1707" evidence="3">
    <location>
        <begin position="9"/>
        <end position="61"/>
    </location>
</feature>
<proteinExistence type="predicted"/>
<gene>
    <name evidence="4" type="ORF">ATK36_2579</name>
</gene>
<organism evidence="4 5">
    <name type="scientific">Amycolatopsis sulphurea</name>
    <dbReference type="NCBI Taxonomy" id="76022"/>
    <lineage>
        <taxon>Bacteria</taxon>
        <taxon>Bacillati</taxon>
        <taxon>Actinomycetota</taxon>
        <taxon>Actinomycetes</taxon>
        <taxon>Pseudonocardiales</taxon>
        <taxon>Pseudonocardiaceae</taxon>
        <taxon>Amycolatopsis</taxon>
    </lineage>
</organism>
<feature type="transmembrane region" description="Helical" evidence="2">
    <location>
        <begin position="111"/>
        <end position="129"/>
    </location>
</feature>
<feature type="transmembrane region" description="Helical" evidence="2">
    <location>
        <begin position="85"/>
        <end position="105"/>
    </location>
</feature>
<dbReference type="AlphaFoldDB" id="A0A2A9F867"/>
<protein>
    <submittedName>
        <fullName evidence="4">Uncharacterized protein DUF1707</fullName>
    </submittedName>
</protein>
<dbReference type="Proteomes" id="UP000243542">
    <property type="component" value="Unassembled WGS sequence"/>
</dbReference>
<feature type="compositionally biased region" description="Basic and acidic residues" evidence="1">
    <location>
        <begin position="1"/>
        <end position="20"/>
    </location>
</feature>
<dbReference type="EMBL" id="PDJK01000002">
    <property type="protein sequence ID" value="PFG47534.1"/>
    <property type="molecule type" value="Genomic_DNA"/>
</dbReference>
<keyword evidence="2" id="KW-1133">Transmembrane helix</keyword>
<evidence type="ECO:0000313" key="4">
    <source>
        <dbReference type="EMBL" id="PFG47534.1"/>
    </source>
</evidence>
<comment type="caution">
    <text evidence="4">The sequence shown here is derived from an EMBL/GenBank/DDBJ whole genome shotgun (WGS) entry which is preliminary data.</text>
</comment>
<keyword evidence="2" id="KW-0812">Transmembrane</keyword>
<evidence type="ECO:0000256" key="2">
    <source>
        <dbReference type="SAM" id="Phobius"/>
    </source>
</evidence>
<accession>A0A2A9F867</accession>
<name>A0A2A9F867_9PSEU</name>
<dbReference type="Pfam" id="PF08044">
    <property type="entry name" value="DUF1707"/>
    <property type="match status" value="1"/>
</dbReference>
<evidence type="ECO:0000313" key="5">
    <source>
        <dbReference type="Proteomes" id="UP000243542"/>
    </source>
</evidence>
<keyword evidence="2" id="KW-0472">Membrane</keyword>
<reference evidence="4 5" key="1">
    <citation type="submission" date="2017-10" db="EMBL/GenBank/DDBJ databases">
        <title>Sequencing the genomes of 1000 actinobacteria strains.</title>
        <authorList>
            <person name="Klenk H.-P."/>
        </authorList>
    </citation>
    <scope>NUCLEOTIDE SEQUENCE [LARGE SCALE GENOMIC DNA]</scope>
    <source>
        <strain evidence="4 5">DSM 46092</strain>
    </source>
</reference>